<sequence length="177" mass="20555">MSLKEKIENNLPLSILSIVVVTSLAVASGVYMFTKDLLSDQNESLKIAMDSLAKENELIKNSIKDKDEIILKLTSEKQNLKEENLSLNSIINSQKNNISNLDTKNKELKNDYEIIMAKLNILTSIDKEIKKLEKKEEKYRECHYFMTPKPQEILTQCQNDLKYTQEELSKLRQRLPY</sequence>
<keyword evidence="2" id="KW-0812">Transmembrane</keyword>
<accession>A0AB38HBU0</accession>
<dbReference type="Proteomes" id="UP000254496">
    <property type="component" value="Unassembled WGS sequence"/>
</dbReference>
<reference evidence="3 4" key="1">
    <citation type="submission" date="2018-06" db="EMBL/GenBank/DDBJ databases">
        <authorList>
            <consortium name="Pathogen Informatics"/>
            <person name="Doyle S."/>
        </authorList>
    </citation>
    <scope>NUCLEOTIDE SEQUENCE [LARGE SCALE GENOMIC DNA]</scope>
    <source>
        <strain evidence="3 4">NCTC8540</strain>
    </source>
</reference>
<keyword evidence="2" id="KW-1133">Transmembrane helix</keyword>
<feature type="transmembrane region" description="Helical" evidence="2">
    <location>
        <begin position="12"/>
        <end position="33"/>
    </location>
</feature>
<protein>
    <submittedName>
        <fullName evidence="3">Uncharacterized protein</fullName>
    </submittedName>
</protein>
<name>A0AB38HBU0_9PAST</name>
<evidence type="ECO:0000313" key="3">
    <source>
        <dbReference type="EMBL" id="STO68829.1"/>
    </source>
</evidence>
<proteinExistence type="predicted"/>
<feature type="coiled-coil region" evidence="1">
    <location>
        <begin position="35"/>
        <end position="174"/>
    </location>
</feature>
<evidence type="ECO:0000256" key="2">
    <source>
        <dbReference type="SAM" id="Phobius"/>
    </source>
</evidence>
<evidence type="ECO:0000313" key="4">
    <source>
        <dbReference type="Proteomes" id="UP000254496"/>
    </source>
</evidence>
<comment type="caution">
    <text evidence="3">The sequence shown here is derived from an EMBL/GenBank/DDBJ whole genome shotgun (WGS) entry which is preliminary data.</text>
</comment>
<dbReference type="EMBL" id="UGHJ01000001">
    <property type="protein sequence ID" value="STO68829.1"/>
    <property type="molecule type" value="Genomic_DNA"/>
</dbReference>
<keyword evidence="1" id="KW-0175">Coiled coil</keyword>
<dbReference type="AlphaFoldDB" id="A0AB38HBU0"/>
<keyword evidence="2" id="KW-0472">Membrane</keyword>
<dbReference type="RefSeq" id="WP_115073083.1">
    <property type="nucleotide sequence ID" value="NZ_UGHE01000002.1"/>
</dbReference>
<evidence type="ECO:0000256" key="1">
    <source>
        <dbReference type="SAM" id="Coils"/>
    </source>
</evidence>
<organism evidence="3 4">
    <name type="scientific">Canicola haemoglobinophilus</name>
    <dbReference type="NCBI Taxonomy" id="733"/>
    <lineage>
        <taxon>Bacteria</taxon>
        <taxon>Pseudomonadati</taxon>
        <taxon>Pseudomonadota</taxon>
        <taxon>Gammaproteobacteria</taxon>
        <taxon>Pasteurellales</taxon>
        <taxon>Pasteurellaceae</taxon>
        <taxon>Canicola</taxon>
    </lineage>
</organism>
<gene>
    <name evidence="3" type="ORF">NCTC8540_01343</name>
</gene>